<dbReference type="InterPro" id="IPR022812">
    <property type="entry name" value="Dynamin"/>
</dbReference>
<dbReference type="InterPro" id="IPR027417">
    <property type="entry name" value="P-loop_NTPase"/>
</dbReference>
<dbReference type="Gene3D" id="3.40.50.300">
    <property type="entry name" value="P-loop containing nucleotide triphosphate hydrolases"/>
    <property type="match status" value="1"/>
</dbReference>
<dbReference type="SUPFAM" id="SSF52540">
    <property type="entry name" value="P-loop containing nucleoside triphosphate hydrolases"/>
    <property type="match status" value="1"/>
</dbReference>
<accession>A0A6I0F3N3</accession>
<dbReference type="OrthoDB" id="9786803at2"/>
<dbReference type="Proteomes" id="UP000468766">
    <property type="component" value="Unassembled WGS sequence"/>
</dbReference>
<evidence type="ECO:0000259" key="1">
    <source>
        <dbReference type="Pfam" id="PF03205"/>
    </source>
</evidence>
<name>A0A6I0F3N3_9FIRM</name>
<organism evidence="2 3">
    <name type="scientific">Heliorestis acidaminivorans</name>
    <dbReference type="NCBI Taxonomy" id="553427"/>
    <lineage>
        <taxon>Bacteria</taxon>
        <taxon>Bacillati</taxon>
        <taxon>Bacillota</taxon>
        <taxon>Clostridia</taxon>
        <taxon>Eubacteriales</taxon>
        <taxon>Heliobacteriaceae</taxon>
        <taxon>Heliorestis</taxon>
    </lineage>
</organism>
<dbReference type="PRINTS" id="PR00195">
    <property type="entry name" value="DYNAMIN"/>
</dbReference>
<dbReference type="RefSeq" id="WP_151618139.1">
    <property type="nucleotide sequence ID" value="NZ_WBXO01000001.1"/>
</dbReference>
<dbReference type="NCBIfam" id="TIGR00176">
    <property type="entry name" value="mobB"/>
    <property type="match status" value="1"/>
</dbReference>
<reference evidence="2 3" key="1">
    <citation type="submission" date="2019-10" db="EMBL/GenBank/DDBJ databases">
        <title>Whole-genome sequence of the extremophile Heliorestis acidaminivorans DSM 24790.</title>
        <authorList>
            <person name="Kyndt J.A."/>
            <person name="Meyer T.E."/>
        </authorList>
    </citation>
    <scope>NUCLEOTIDE SEQUENCE [LARGE SCALE GENOMIC DNA]</scope>
    <source>
        <strain evidence="2 3">DSM 24790</strain>
    </source>
</reference>
<dbReference type="CDD" id="cd03116">
    <property type="entry name" value="MobB"/>
    <property type="match status" value="1"/>
</dbReference>
<dbReference type="InterPro" id="IPR004435">
    <property type="entry name" value="MobB_dom"/>
</dbReference>
<dbReference type="EMBL" id="WBXO01000001">
    <property type="protein sequence ID" value="KAB2954571.1"/>
    <property type="molecule type" value="Genomic_DNA"/>
</dbReference>
<dbReference type="PANTHER" id="PTHR40072:SF1">
    <property type="entry name" value="MOLYBDOPTERIN-GUANINE DINUCLEOTIDE BIOSYNTHESIS ADAPTER PROTEIN"/>
    <property type="match status" value="1"/>
</dbReference>
<protein>
    <submittedName>
        <fullName evidence="2">Molybdopterin-guanine dinucleotide biosynthesis protein B</fullName>
    </submittedName>
</protein>
<dbReference type="AlphaFoldDB" id="A0A6I0F3N3"/>
<gene>
    <name evidence="2" type="primary">mobB</name>
    <name evidence="2" type="ORF">F9B85_02530</name>
</gene>
<keyword evidence="3" id="KW-1185">Reference proteome</keyword>
<evidence type="ECO:0000313" key="2">
    <source>
        <dbReference type="EMBL" id="KAB2954571.1"/>
    </source>
</evidence>
<dbReference type="Pfam" id="PF03205">
    <property type="entry name" value="MobB"/>
    <property type="match status" value="1"/>
</dbReference>
<proteinExistence type="predicted"/>
<dbReference type="PANTHER" id="PTHR40072">
    <property type="entry name" value="MOLYBDOPTERIN-GUANINE DINUCLEOTIDE BIOSYNTHESIS ADAPTER PROTEIN-RELATED"/>
    <property type="match status" value="1"/>
</dbReference>
<comment type="caution">
    <text evidence="2">The sequence shown here is derived from an EMBL/GenBank/DDBJ whole genome shotgun (WGS) entry which is preliminary data.</text>
</comment>
<dbReference type="GO" id="GO:0005525">
    <property type="term" value="F:GTP binding"/>
    <property type="evidence" value="ECO:0007669"/>
    <property type="project" value="InterPro"/>
</dbReference>
<dbReference type="InterPro" id="IPR052539">
    <property type="entry name" value="MGD_biosynthesis_adapter"/>
</dbReference>
<evidence type="ECO:0000313" key="3">
    <source>
        <dbReference type="Proteomes" id="UP000468766"/>
    </source>
</evidence>
<dbReference type="GO" id="GO:0006777">
    <property type="term" value="P:Mo-molybdopterin cofactor biosynthetic process"/>
    <property type="evidence" value="ECO:0007669"/>
    <property type="project" value="InterPro"/>
</dbReference>
<feature type="domain" description="Molybdopterin-guanine dinucleotide biosynthesis protein B (MobB)" evidence="1">
    <location>
        <begin position="6"/>
        <end position="135"/>
    </location>
</feature>
<sequence length="167" mass="18607">MNKIPVLSIVGTSNSGKTTLLEKIIVEMKKRGYRIATVKHSHHDAEIDRPGKDTWRHGQAGADKVVLSTPTKVAIIEKLAEEVALEQILERISGVDIIFTEGYKRGSQKKIEVHRTCLGRGLITPLEELIAIASDQTFEVPVPSLDLNDIEGLTKIIEQYIENENKK</sequence>